<dbReference type="Gene3D" id="3.20.20.140">
    <property type="entry name" value="Metal-dependent hydrolases"/>
    <property type="match status" value="1"/>
</dbReference>
<evidence type="ECO:0000256" key="2">
    <source>
        <dbReference type="ARBA" id="ARBA00009152"/>
    </source>
</evidence>
<dbReference type="EC" id="3.1.3.15" evidence="3 8"/>
<evidence type="ECO:0000256" key="8">
    <source>
        <dbReference type="RuleBase" id="RU366003"/>
    </source>
</evidence>
<dbReference type="Pfam" id="PF02811">
    <property type="entry name" value="PHP"/>
    <property type="match status" value="1"/>
</dbReference>
<keyword evidence="11" id="KW-1185">Reference proteome</keyword>
<reference evidence="10 11" key="1">
    <citation type="journal article" date="2020" name="ISME J.">
        <title>Uncovering the hidden diversity of litter-decomposition mechanisms in mushroom-forming fungi.</title>
        <authorList>
            <person name="Floudas D."/>
            <person name="Bentzer J."/>
            <person name="Ahren D."/>
            <person name="Johansson T."/>
            <person name="Persson P."/>
            <person name="Tunlid A."/>
        </authorList>
    </citation>
    <scope>NUCLEOTIDE SEQUENCE [LARGE SCALE GENOMIC DNA]</scope>
    <source>
        <strain evidence="10 11">CBS 406.79</strain>
    </source>
</reference>
<evidence type="ECO:0000256" key="7">
    <source>
        <dbReference type="ARBA" id="ARBA00049158"/>
    </source>
</evidence>
<dbReference type="InterPro" id="IPR010140">
    <property type="entry name" value="Histidinol_P_phosphatase_HisJ"/>
</dbReference>
<evidence type="ECO:0000313" key="10">
    <source>
        <dbReference type="EMBL" id="KAF5378910.1"/>
    </source>
</evidence>
<evidence type="ECO:0000259" key="9">
    <source>
        <dbReference type="Pfam" id="PF02811"/>
    </source>
</evidence>
<dbReference type="InterPro" id="IPR004013">
    <property type="entry name" value="PHP_dom"/>
</dbReference>
<keyword evidence="4 8" id="KW-0028">Amino-acid biosynthesis</keyword>
<dbReference type="GO" id="GO:0005737">
    <property type="term" value="C:cytoplasm"/>
    <property type="evidence" value="ECO:0007669"/>
    <property type="project" value="TreeGrafter"/>
</dbReference>
<dbReference type="CDD" id="cd12110">
    <property type="entry name" value="PHP_HisPPase_Hisj_like"/>
    <property type="match status" value="1"/>
</dbReference>
<comment type="catalytic activity">
    <reaction evidence="7 8">
        <text>L-histidinol phosphate + H2O = L-histidinol + phosphate</text>
        <dbReference type="Rhea" id="RHEA:14465"/>
        <dbReference type="ChEBI" id="CHEBI:15377"/>
        <dbReference type="ChEBI" id="CHEBI:43474"/>
        <dbReference type="ChEBI" id="CHEBI:57699"/>
        <dbReference type="ChEBI" id="CHEBI:57980"/>
        <dbReference type="EC" id="3.1.3.15"/>
    </reaction>
</comment>
<dbReference type="EMBL" id="JAACJN010000073">
    <property type="protein sequence ID" value="KAF5378910.1"/>
    <property type="molecule type" value="Genomic_DNA"/>
</dbReference>
<organism evidence="10 11">
    <name type="scientific">Collybiopsis confluens</name>
    <dbReference type="NCBI Taxonomy" id="2823264"/>
    <lineage>
        <taxon>Eukaryota</taxon>
        <taxon>Fungi</taxon>
        <taxon>Dikarya</taxon>
        <taxon>Basidiomycota</taxon>
        <taxon>Agaricomycotina</taxon>
        <taxon>Agaricomycetes</taxon>
        <taxon>Agaricomycetidae</taxon>
        <taxon>Agaricales</taxon>
        <taxon>Marasmiineae</taxon>
        <taxon>Omphalotaceae</taxon>
        <taxon>Collybiopsis</taxon>
    </lineage>
</organism>
<comment type="caution">
    <text evidence="10">The sequence shown here is derived from an EMBL/GenBank/DDBJ whole genome shotgun (WGS) entry which is preliminary data.</text>
</comment>
<dbReference type="NCBIfam" id="TIGR01856">
    <property type="entry name" value="hisJ_fam"/>
    <property type="match status" value="1"/>
</dbReference>
<evidence type="ECO:0000256" key="6">
    <source>
        <dbReference type="ARBA" id="ARBA00023102"/>
    </source>
</evidence>
<name>A0A8H5H950_9AGAR</name>
<protein>
    <recommendedName>
        <fullName evidence="3 8">Histidinol-phosphatase</fullName>
        <shortName evidence="8">HolPase</shortName>
        <ecNumber evidence="3 8">3.1.3.15</ecNumber>
    </recommendedName>
</protein>
<evidence type="ECO:0000256" key="1">
    <source>
        <dbReference type="ARBA" id="ARBA00004970"/>
    </source>
</evidence>
<accession>A0A8H5H950</accession>
<sequence>MRDYFGLVGLGLGAGDQPRSIFRPAASWRRTNIMPYSHHSHSGQFCRHATGSLESVVLEAIRKGFLVYGLSEHVPRYRVEDLYPEEARMELDELSAQFDAFLDEAHRLKTLYASQTTLLVGLETDYVTSLDLVQLDALLTRHGNRIDYIVGSIHHVGGIPIDFDLDTFKKAVSHQPGHSSEEQMVNFLCSYFEGQYEVMQKFHPEIIGHLDLCRLYNPQLRFVDYPRAWELLKRNVSYAIGYGALFEVNAAAFRKGWDAAYPHEDVLKQEGKLTLSDDSHGPHAVGLNYHRLAEYLQREGVSDLWVLQSSELPSKGGRKIQAVKAPDDWGSHPLWE</sequence>
<dbReference type="InterPro" id="IPR016195">
    <property type="entry name" value="Pol/histidinol_Pase-like"/>
</dbReference>
<keyword evidence="5 8" id="KW-0378">Hydrolase</keyword>
<dbReference type="UniPathway" id="UPA00031">
    <property type="reaction ID" value="UER00013"/>
</dbReference>
<evidence type="ECO:0000256" key="4">
    <source>
        <dbReference type="ARBA" id="ARBA00022605"/>
    </source>
</evidence>
<comment type="pathway">
    <text evidence="1 8">Amino-acid biosynthesis; L-histidine biosynthesis; L-histidine from 5-phospho-alpha-D-ribose 1-diphosphate: step 8/9.</text>
</comment>
<dbReference type="PANTHER" id="PTHR21039">
    <property type="entry name" value="HISTIDINOL PHOSPHATASE-RELATED"/>
    <property type="match status" value="1"/>
</dbReference>
<proteinExistence type="inferred from homology"/>
<dbReference type="AlphaFoldDB" id="A0A8H5H950"/>
<comment type="similarity">
    <text evidence="2 8">Belongs to the PHP hydrolase family. HisK subfamily.</text>
</comment>
<dbReference type="GO" id="GO:0004401">
    <property type="term" value="F:histidinol-phosphatase activity"/>
    <property type="evidence" value="ECO:0007669"/>
    <property type="project" value="UniProtKB-UniRule"/>
</dbReference>
<gene>
    <name evidence="10" type="ORF">D9757_008707</name>
</gene>
<dbReference type="OrthoDB" id="5957391at2759"/>
<keyword evidence="6 8" id="KW-0368">Histidine biosynthesis</keyword>
<dbReference type="SUPFAM" id="SSF89550">
    <property type="entry name" value="PHP domain-like"/>
    <property type="match status" value="1"/>
</dbReference>
<evidence type="ECO:0000256" key="3">
    <source>
        <dbReference type="ARBA" id="ARBA00013085"/>
    </source>
</evidence>
<feature type="domain" description="PHP" evidence="9">
    <location>
        <begin position="38"/>
        <end position="250"/>
    </location>
</feature>
<dbReference type="PANTHER" id="PTHR21039:SF0">
    <property type="entry name" value="HISTIDINOL-PHOSPHATASE"/>
    <property type="match status" value="1"/>
</dbReference>
<evidence type="ECO:0000256" key="5">
    <source>
        <dbReference type="ARBA" id="ARBA00022801"/>
    </source>
</evidence>
<dbReference type="Proteomes" id="UP000518752">
    <property type="component" value="Unassembled WGS sequence"/>
</dbReference>
<evidence type="ECO:0000313" key="11">
    <source>
        <dbReference type="Proteomes" id="UP000518752"/>
    </source>
</evidence>
<dbReference type="GO" id="GO:0000105">
    <property type="term" value="P:L-histidine biosynthetic process"/>
    <property type="evidence" value="ECO:0007669"/>
    <property type="project" value="UniProtKB-UniRule"/>
</dbReference>